<evidence type="ECO:0000313" key="3">
    <source>
        <dbReference type="Proteomes" id="UP000285405"/>
    </source>
</evidence>
<gene>
    <name evidence="2" type="ORF">GcC1_053032</name>
</gene>
<sequence>MDKEAKIGTAPAEVGKLDYPPERNKRREPSKLKRIPKEARPFRLNTAFVISNQQTRFAFQSGIVQADQGSDLNLISNSLVKDLKLERRSMNGLKVFSMQTADGSITPLNYFAVLVVVVGHVFRKIHALIRPEIPGQPDSTNLLLGLPWLYSVNPILAIRDFTITYDIKVRSSDLTSGCDKNPDLSGPNESPFNKPNNDSPRPNSLAIIPYAGPNAWQADILKWPTKKFPCDLSRCLWPTEFSHCKVLHFPSAKQDRRNIEFLSVTTSNSFNSNCNIPFPTLKRPFIRELSETPIDIIKEWFTTCGIKIGTHLTGKAQYNLVLRLMYAYRDLHADNLEDMPPTDLYVHKIKLKAGTKQWSQKKQKRWPADRE</sequence>
<name>A0A420IW32_9PEZI</name>
<feature type="compositionally biased region" description="Basic and acidic residues" evidence="1">
    <location>
        <begin position="15"/>
        <end position="31"/>
    </location>
</feature>
<dbReference type="InterPro" id="IPR021109">
    <property type="entry name" value="Peptidase_aspartic_dom_sf"/>
</dbReference>
<proteinExistence type="predicted"/>
<feature type="compositionally biased region" description="Polar residues" evidence="1">
    <location>
        <begin position="187"/>
        <end position="202"/>
    </location>
</feature>
<evidence type="ECO:0000256" key="1">
    <source>
        <dbReference type="SAM" id="MobiDB-lite"/>
    </source>
</evidence>
<dbReference type="OrthoDB" id="4774312at2759"/>
<feature type="region of interest" description="Disordered" evidence="1">
    <location>
        <begin position="1"/>
        <end position="31"/>
    </location>
</feature>
<organism evidence="2 3">
    <name type="scientific">Golovinomyces cichoracearum</name>
    <dbReference type="NCBI Taxonomy" id="62708"/>
    <lineage>
        <taxon>Eukaryota</taxon>
        <taxon>Fungi</taxon>
        <taxon>Dikarya</taxon>
        <taxon>Ascomycota</taxon>
        <taxon>Pezizomycotina</taxon>
        <taxon>Leotiomycetes</taxon>
        <taxon>Erysiphales</taxon>
        <taxon>Erysiphaceae</taxon>
        <taxon>Golovinomyces</taxon>
    </lineage>
</organism>
<protein>
    <submittedName>
        <fullName evidence="2">Uncharacterized protein</fullName>
    </submittedName>
</protein>
<dbReference type="Proteomes" id="UP000285405">
    <property type="component" value="Unassembled WGS sequence"/>
</dbReference>
<accession>A0A420IW32</accession>
<feature type="region of interest" description="Disordered" evidence="1">
    <location>
        <begin position="175"/>
        <end position="204"/>
    </location>
</feature>
<dbReference type="Gene3D" id="2.40.70.10">
    <property type="entry name" value="Acid Proteases"/>
    <property type="match status" value="1"/>
</dbReference>
<reference evidence="2 3" key="1">
    <citation type="journal article" date="2018" name="BMC Genomics">
        <title>Comparative genome analyses reveal sequence features reflecting distinct modes of host-adaptation between dicot and monocot powdery mildew.</title>
        <authorList>
            <person name="Wu Y."/>
            <person name="Ma X."/>
            <person name="Pan Z."/>
            <person name="Kale S.D."/>
            <person name="Song Y."/>
            <person name="King H."/>
            <person name="Zhang Q."/>
            <person name="Presley C."/>
            <person name="Deng X."/>
            <person name="Wei C.I."/>
            <person name="Xiao S."/>
        </authorList>
    </citation>
    <scope>NUCLEOTIDE SEQUENCE [LARGE SCALE GENOMIC DNA]</scope>
    <source>
        <strain evidence="2">UCSC1</strain>
    </source>
</reference>
<evidence type="ECO:0000313" key="2">
    <source>
        <dbReference type="EMBL" id="RKF78738.1"/>
    </source>
</evidence>
<comment type="caution">
    <text evidence="2">The sequence shown here is derived from an EMBL/GenBank/DDBJ whole genome shotgun (WGS) entry which is preliminary data.</text>
</comment>
<dbReference type="EMBL" id="MCBR01005306">
    <property type="protein sequence ID" value="RKF78738.1"/>
    <property type="molecule type" value="Genomic_DNA"/>
</dbReference>
<dbReference type="AlphaFoldDB" id="A0A420IW32"/>